<reference evidence="16 17" key="1">
    <citation type="submission" date="2017-05" db="EMBL/GenBank/DDBJ databases">
        <authorList>
            <person name="Kreiswirth B."/>
            <person name="Manca C."/>
            <person name="Chen L."/>
            <person name="Evans S."/>
            <person name="Fowler V."/>
            <person name="Patel R."/>
            <person name="Chambers H."/>
            <person name="Bonomo R."/>
            <person name="Paul V."/>
            <person name="Sankar J."/>
            <person name="Gaind R."/>
            <person name="Ray P."/>
            <person name="Gautam V."/>
            <person name="Biswal M."/>
            <person name="Datta S."/>
            <person name="Walia K."/>
            <person name="Adams M."/>
            <person name="Nelson K."/>
            <person name="Sutton G."/>
            <person name="Fouts D."/>
            <person name="Hujer K."/>
            <person name="Hujer A."/>
        </authorList>
    </citation>
    <scope>NUCLEOTIDE SEQUENCE [LARGE SCALE GENOMIC DNA]</scope>
    <source>
        <strain evidence="16 17">PR324</strain>
    </source>
</reference>
<dbReference type="Pfam" id="PF00593">
    <property type="entry name" value="TonB_dep_Rec_b-barrel"/>
    <property type="match status" value="1"/>
</dbReference>
<keyword evidence="8 9" id="KW-0998">Cell outer membrane</keyword>
<evidence type="ECO:0000256" key="4">
    <source>
        <dbReference type="ARBA" id="ARBA00022692"/>
    </source>
</evidence>
<keyword evidence="7 9" id="KW-0472">Membrane</keyword>
<organism evidence="16 17">
    <name type="scientific">Acinetobacter nosocomialis</name>
    <dbReference type="NCBI Taxonomy" id="106654"/>
    <lineage>
        <taxon>Bacteria</taxon>
        <taxon>Pseudomonadati</taxon>
        <taxon>Pseudomonadota</taxon>
        <taxon>Gammaproteobacteria</taxon>
        <taxon>Moraxellales</taxon>
        <taxon>Moraxellaceae</taxon>
        <taxon>Acinetobacter</taxon>
        <taxon>Acinetobacter calcoaceticus/baumannii complex</taxon>
    </lineage>
</organism>
<keyword evidence="6 11" id="KW-0798">TonB box</keyword>
<dbReference type="Gene3D" id="2.40.170.20">
    <property type="entry name" value="TonB-dependent receptor, beta-barrel domain"/>
    <property type="match status" value="1"/>
</dbReference>
<dbReference type="PANTHER" id="PTHR30069">
    <property type="entry name" value="TONB-DEPENDENT OUTER MEMBRANE RECEPTOR"/>
    <property type="match status" value="1"/>
</dbReference>
<evidence type="ECO:0000256" key="7">
    <source>
        <dbReference type="ARBA" id="ARBA00023136"/>
    </source>
</evidence>
<dbReference type="Gene3D" id="2.170.130.10">
    <property type="entry name" value="TonB-dependent receptor, plug domain"/>
    <property type="match status" value="1"/>
</dbReference>
<dbReference type="InterPro" id="IPR012910">
    <property type="entry name" value="Plug_dom"/>
</dbReference>
<sequence>MQLKTQLFVLSLLSLSIQQVMAADDTNTKEEKPAELATITVKAEPTAPANNTSLAEGATSIGNALNGQAGVYSAQYTGGASRPVIRGQDGTRVKIVQNGGDVMDVSSVSPDHAVTVDPNSAQDIQILNGAEALLYGAGSVGGLVNVVDEKIPTSMPDKGYQGKAGVRYNSGSDELLYSGQATVGLGDHVALRVGGLKRDANDYILPRDLQTDERRQDSTFADSKNYNAGLSWIGDRGFIGASFSQRHDQYGIPADNELFGSCERDGLHLVCGTDDPSTDHEHEHEHDASWINLKEKRYDLKGELRDPFAGFAKVAAQASYTDYQHEEMHNTDVGTTFKSKGIDSRVTLENNAWAGWTGQIGAQYTQQKLNIVGDESIMDPSKTQRYSVFGLQQKQINNVNLAVSSRIDHQTIDIESDQKNYTGTGYSVAGTASWEFIPQYKLSLTTSHQERLPFAQELYSDGVHMATNTYELGNDDLKKERSNNVELGLHFNNDLLKYNVSVFHNRFDNFIYANTLDDFQGFRLIQYSQDAAKFYGVDADLSYQISPVYNLGLFGDYVRGKIDNENAPRIPGGRLGTKVKADFGDGWDGSAEYYHVFKQDDIANYETKGQSYNMLNLGVGYNGKYSNIGDYRVFLNANNLLDSRIYQHESFLANVPQVGRNFTVGVNFSF</sequence>
<evidence type="ECO:0000256" key="5">
    <source>
        <dbReference type="ARBA" id="ARBA00022729"/>
    </source>
</evidence>
<dbReference type="NCBIfam" id="NF038289">
    <property type="entry name" value="Zn_piracy_ZnuD"/>
    <property type="match status" value="1"/>
</dbReference>
<keyword evidence="3 9" id="KW-1134">Transmembrane beta strand</keyword>
<dbReference type="Pfam" id="PF07715">
    <property type="entry name" value="Plug"/>
    <property type="match status" value="1"/>
</dbReference>
<evidence type="ECO:0000259" key="13">
    <source>
        <dbReference type="Pfam" id="PF00593"/>
    </source>
</evidence>
<comment type="similarity">
    <text evidence="9 11">Belongs to the TonB-dependent receptor family.</text>
</comment>
<name>A0A1V0YP78_ACINO</name>
<dbReference type="InterPro" id="IPR036942">
    <property type="entry name" value="Beta-barrel_TonB_sf"/>
</dbReference>
<evidence type="ECO:0000256" key="11">
    <source>
        <dbReference type="RuleBase" id="RU003357"/>
    </source>
</evidence>
<dbReference type="STRING" id="106654.B7L44_03830"/>
<dbReference type="EMBL" id="NGDO01000003">
    <property type="protein sequence ID" value="OTM01495.1"/>
    <property type="molecule type" value="Genomic_DNA"/>
</dbReference>
<evidence type="ECO:0000259" key="14">
    <source>
        <dbReference type="Pfam" id="PF07715"/>
    </source>
</evidence>
<dbReference type="InterPro" id="IPR010917">
    <property type="entry name" value="TonB_rcpt_CS"/>
</dbReference>
<dbReference type="SUPFAM" id="SSF56935">
    <property type="entry name" value="Porins"/>
    <property type="match status" value="1"/>
</dbReference>
<keyword evidence="4 9" id="KW-0812">Transmembrane</keyword>
<keyword evidence="5 12" id="KW-0732">Signal</keyword>
<dbReference type="Proteomes" id="UP000194767">
    <property type="component" value="Unassembled WGS sequence"/>
</dbReference>
<dbReference type="PROSITE" id="PS52016">
    <property type="entry name" value="TONB_DEPENDENT_REC_3"/>
    <property type="match status" value="1"/>
</dbReference>
<evidence type="ECO:0000313" key="16">
    <source>
        <dbReference type="EMBL" id="OTM01495.1"/>
    </source>
</evidence>
<dbReference type="GO" id="GO:0015344">
    <property type="term" value="F:siderophore uptake transmembrane transporter activity"/>
    <property type="evidence" value="ECO:0007669"/>
    <property type="project" value="TreeGrafter"/>
</dbReference>
<protein>
    <submittedName>
        <fullName evidence="16">TonB-dependent receptor</fullName>
    </submittedName>
</protein>
<dbReference type="InterPro" id="IPR000531">
    <property type="entry name" value="Beta-barrel_TonB"/>
</dbReference>
<evidence type="ECO:0000256" key="10">
    <source>
        <dbReference type="PROSITE-ProRule" id="PRU10144"/>
    </source>
</evidence>
<comment type="subcellular location">
    <subcellularLocation>
        <location evidence="1 9">Cell outer membrane</location>
        <topology evidence="1 9">Multi-pass membrane protein</topology>
    </subcellularLocation>
</comment>
<dbReference type="InterPro" id="IPR049843">
    <property type="entry name" value="ZnuD"/>
</dbReference>
<evidence type="ECO:0000256" key="2">
    <source>
        <dbReference type="ARBA" id="ARBA00022448"/>
    </source>
</evidence>
<dbReference type="RefSeq" id="WP_017394152.1">
    <property type="nucleotide sequence ID" value="NZ_BKKR01000005.1"/>
</dbReference>
<dbReference type="InterPro" id="IPR039426">
    <property type="entry name" value="TonB-dep_rcpt-like"/>
</dbReference>
<gene>
    <name evidence="15" type="ORF">AL533_01105</name>
    <name evidence="16" type="ORF">B9X58_01245</name>
</gene>
<dbReference type="AlphaFoldDB" id="A0A1V0YP78"/>
<dbReference type="GO" id="GO:0009279">
    <property type="term" value="C:cell outer membrane"/>
    <property type="evidence" value="ECO:0007669"/>
    <property type="project" value="UniProtKB-SubCell"/>
</dbReference>
<accession>A0A1V0YP78</accession>
<proteinExistence type="inferred from homology"/>
<evidence type="ECO:0000313" key="18">
    <source>
        <dbReference type="Proteomes" id="UP000237921"/>
    </source>
</evidence>
<evidence type="ECO:0000256" key="12">
    <source>
        <dbReference type="SAM" id="SignalP"/>
    </source>
</evidence>
<reference evidence="15" key="3">
    <citation type="submission" date="2017-12" db="EMBL/GenBank/DDBJ databases">
        <title>FDA dAtabase for Regulatory Grade micrObial Sequences (FDA-ARGOS): Supporting development and validation of Infectious Disease Dx tests.</title>
        <authorList>
            <person name="Campos J."/>
            <person name="Goldberg B."/>
            <person name="Tallon L."/>
            <person name="Sadzewicz L."/>
            <person name="Sengamalay N."/>
            <person name="Ott S."/>
            <person name="Godinez A."/>
            <person name="Nagaraj S."/>
            <person name="Vavikolanu K."/>
            <person name="Aluvathingal J."/>
            <person name="Nadendla S."/>
            <person name="Nandy P."/>
            <person name="Hobson J."/>
            <person name="Sichtig H."/>
        </authorList>
    </citation>
    <scope>NUCLEOTIDE SEQUENCE</scope>
    <source>
        <strain evidence="15">FDAARGOS_129</strain>
    </source>
</reference>
<keyword evidence="2 9" id="KW-0813">Transport</keyword>
<evidence type="ECO:0000313" key="15">
    <source>
        <dbReference type="EMBL" id="AVF43098.1"/>
    </source>
</evidence>
<reference evidence="18" key="2">
    <citation type="submission" date="2017-12" db="EMBL/GenBank/DDBJ databases">
        <title>FDA dAtabase for Regulatory Grade micrObial Sequences (FDA-ARGOS): Supporting development and validation of Infectious Disease Dx tests.</title>
        <authorList>
            <person name="Hoffmann M."/>
            <person name="Allard M."/>
            <person name="Evans P."/>
            <person name="Brown E."/>
            <person name="Tallon L."/>
            <person name="Sadzewicz L."/>
            <person name="Sengamalay N."/>
            <person name="Ott S."/>
            <person name="Godinez A."/>
            <person name="Nagaraj S."/>
            <person name="Vavikolanu K."/>
            <person name="Aluvathingal J."/>
            <person name="Nadendla S."/>
            <person name="Sichtig H."/>
        </authorList>
    </citation>
    <scope>NUCLEOTIDE SEQUENCE [LARGE SCALE GENOMIC DNA]</scope>
    <source>
        <strain evidence="18">FDAARGOS_129</strain>
    </source>
</reference>
<feature type="short sequence motif" description="TonB C-terminal box" evidence="10">
    <location>
        <begin position="653"/>
        <end position="670"/>
    </location>
</feature>
<evidence type="ECO:0000256" key="8">
    <source>
        <dbReference type="ARBA" id="ARBA00023237"/>
    </source>
</evidence>
<keyword evidence="16" id="KW-0675">Receptor</keyword>
<dbReference type="EMBL" id="CP014019">
    <property type="protein sequence ID" value="AVF43098.1"/>
    <property type="molecule type" value="Genomic_DNA"/>
</dbReference>
<evidence type="ECO:0000256" key="9">
    <source>
        <dbReference type="PROSITE-ProRule" id="PRU01360"/>
    </source>
</evidence>
<dbReference type="Proteomes" id="UP000237921">
    <property type="component" value="Chromosome"/>
</dbReference>
<feature type="domain" description="TonB-dependent receptor-like beta-barrel" evidence="13">
    <location>
        <begin position="236"/>
        <end position="640"/>
    </location>
</feature>
<dbReference type="InterPro" id="IPR037066">
    <property type="entry name" value="Plug_dom_sf"/>
</dbReference>
<feature type="chain" id="PRO_5015070874" evidence="12">
    <location>
        <begin position="23"/>
        <end position="670"/>
    </location>
</feature>
<evidence type="ECO:0000256" key="1">
    <source>
        <dbReference type="ARBA" id="ARBA00004571"/>
    </source>
</evidence>
<evidence type="ECO:0000313" key="17">
    <source>
        <dbReference type="Proteomes" id="UP000194767"/>
    </source>
</evidence>
<dbReference type="PROSITE" id="PS01156">
    <property type="entry name" value="TONB_DEPENDENT_REC_2"/>
    <property type="match status" value="1"/>
</dbReference>
<evidence type="ECO:0000256" key="3">
    <source>
        <dbReference type="ARBA" id="ARBA00022452"/>
    </source>
</evidence>
<feature type="domain" description="TonB-dependent receptor plug" evidence="14">
    <location>
        <begin position="56"/>
        <end position="142"/>
    </location>
</feature>
<feature type="signal peptide" evidence="12">
    <location>
        <begin position="1"/>
        <end position="22"/>
    </location>
</feature>
<dbReference type="PANTHER" id="PTHR30069:SF40">
    <property type="entry name" value="TONB-DEPENDENT RECEPTOR NMB0964-RELATED"/>
    <property type="match status" value="1"/>
</dbReference>
<evidence type="ECO:0000256" key="6">
    <source>
        <dbReference type="ARBA" id="ARBA00023077"/>
    </source>
</evidence>
<dbReference type="GO" id="GO:0044718">
    <property type="term" value="P:siderophore transmembrane transport"/>
    <property type="evidence" value="ECO:0007669"/>
    <property type="project" value="TreeGrafter"/>
</dbReference>